<dbReference type="Proteomes" id="UP001549257">
    <property type="component" value="Unassembled WGS sequence"/>
</dbReference>
<feature type="domain" description="Lipocalin-like" evidence="1">
    <location>
        <begin position="11"/>
        <end position="147"/>
    </location>
</feature>
<dbReference type="Pfam" id="PF13924">
    <property type="entry name" value="Lipocalin_5"/>
    <property type="match status" value="1"/>
</dbReference>
<evidence type="ECO:0000313" key="3">
    <source>
        <dbReference type="Proteomes" id="UP001549257"/>
    </source>
</evidence>
<dbReference type="EMBL" id="JBEPSJ010000006">
    <property type="protein sequence ID" value="MET4584107.1"/>
    <property type="molecule type" value="Genomic_DNA"/>
</dbReference>
<protein>
    <recommendedName>
        <fullName evidence="1">Lipocalin-like domain-containing protein</fullName>
    </recommendedName>
</protein>
<organism evidence="2 3">
    <name type="scientific">Conyzicola nivalis</name>
    <dbReference type="NCBI Taxonomy" id="1477021"/>
    <lineage>
        <taxon>Bacteria</taxon>
        <taxon>Bacillati</taxon>
        <taxon>Actinomycetota</taxon>
        <taxon>Actinomycetes</taxon>
        <taxon>Micrococcales</taxon>
        <taxon>Microbacteriaceae</taxon>
        <taxon>Conyzicola</taxon>
    </lineage>
</organism>
<keyword evidence="3" id="KW-1185">Reference proteome</keyword>
<accession>A0ABV2QSX7</accession>
<dbReference type="InterPro" id="IPR024311">
    <property type="entry name" value="Lipocalin-like"/>
</dbReference>
<dbReference type="RefSeq" id="WP_354026271.1">
    <property type="nucleotide sequence ID" value="NZ_JBEPSJ010000006.1"/>
</dbReference>
<proteinExistence type="predicted"/>
<name>A0ABV2QSX7_9MICO</name>
<comment type="caution">
    <text evidence="2">The sequence shown here is derived from an EMBL/GenBank/DDBJ whole genome shotgun (WGS) entry which is preliminary data.</text>
</comment>
<evidence type="ECO:0000259" key="1">
    <source>
        <dbReference type="Pfam" id="PF13924"/>
    </source>
</evidence>
<reference evidence="2 3" key="1">
    <citation type="submission" date="2024-06" db="EMBL/GenBank/DDBJ databases">
        <title>Sorghum-associated microbial communities from plants grown in Nebraska, USA.</title>
        <authorList>
            <person name="Schachtman D."/>
        </authorList>
    </citation>
    <scope>NUCLEOTIDE SEQUENCE [LARGE SCALE GENOMIC DNA]</scope>
    <source>
        <strain evidence="2 3">2857</strain>
    </source>
</reference>
<sequence length="150" mass="16419">MSRKISRGAIIGSWRLLSAVQHFDDGTKVAEFGPNACGYLFYTADGTVSAVLGASDRPVVSALDPQDATPDEYASSARTFVAYAGTYLLDEESGEVLHNIELSLYPNWQGQSQLRVLQLDGDTVNIIASPRIASDGRAFHSELRWRRVAR</sequence>
<evidence type="ECO:0000313" key="2">
    <source>
        <dbReference type="EMBL" id="MET4584107.1"/>
    </source>
</evidence>
<gene>
    <name evidence="2" type="ORF">ABIE21_003645</name>
</gene>